<dbReference type="OrthoDB" id="5138418at2759"/>
<comment type="caution">
    <text evidence="2">The sequence shown here is derived from an EMBL/GenBank/DDBJ whole genome shotgun (WGS) entry which is preliminary data.</text>
</comment>
<feature type="domain" description="CoA-binding" evidence="1">
    <location>
        <begin position="9"/>
        <end position="100"/>
    </location>
</feature>
<accession>A0A232LRH6</accession>
<dbReference type="Gene3D" id="3.40.50.720">
    <property type="entry name" value="NAD(P)-binding Rossmann-like Domain"/>
    <property type="match status" value="1"/>
</dbReference>
<gene>
    <name evidence="2" type="ORF">Egran_05494</name>
</gene>
<evidence type="ECO:0000259" key="1">
    <source>
        <dbReference type="Pfam" id="PF13380"/>
    </source>
</evidence>
<dbReference type="Pfam" id="PF13380">
    <property type="entry name" value="CoA_binding_2"/>
    <property type="match status" value="1"/>
</dbReference>
<reference evidence="2 3" key="1">
    <citation type="journal article" date="2015" name="Environ. Microbiol.">
        <title>Metagenome sequence of Elaphomyces granulatus from sporocarp tissue reveals Ascomycota ectomycorrhizal fingerprints of genome expansion and a Proteobacteria-rich microbiome.</title>
        <authorList>
            <person name="Quandt C.A."/>
            <person name="Kohler A."/>
            <person name="Hesse C.N."/>
            <person name="Sharpton T.J."/>
            <person name="Martin F."/>
            <person name="Spatafora J.W."/>
        </authorList>
    </citation>
    <scope>NUCLEOTIDE SEQUENCE [LARGE SCALE GENOMIC DNA]</scope>
    <source>
        <strain evidence="2 3">OSC145934</strain>
    </source>
</reference>
<evidence type="ECO:0000313" key="3">
    <source>
        <dbReference type="Proteomes" id="UP000243515"/>
    </source>
</evidence>
<dbReference type="AlphaFoldDB" id="A0A232LRH6"/>
<protein>
    <recommendedName>
        <fullName evidence="1">CoA-binding domain-containing protein</fullName>
    </recommendedName>
</protein>
<dbReference type="Proteomes" id="UP000243515">
    <property type="component" value="Unassembled WGS sequence"/>
</dbReference>
<keyword evidence="3" id="KW-1185">Reference proteome</keyword>
<dbReference type="PANTHER" id="PTHR33303">
    <property type="entry name" value="CYTOPLASMIC PROTEIN-RELATED"/>
    <property type="match status" value="1"/>
</dbReference>
<dbReference type="EMBL" id="NPHW01005460">
    <property type="protein sequence ID" value="OXV06739.1"/>
    <property type="molecule type" value="Genomic_DNA"/>
</dbReference>
<proteinExistence type="predicted"/>
<dbReference type="InterPro" id="IPR036291">
    <property type="entry name" value="NAD(P)-bd_dom_sf"/>
</dbReference>
<dbReference type="SUPFAM" id="SSF51735">
    <property type="entry name" value="NAD(P)-binding Rossmann-fold domains"/>
    <property type="match status" value="1"/>
</dbReference>
<name>A0A232LRH6_9EURO</name>
<sequence>MIAASLATSVRFLTWYHQHSLPVTPINPRTASIALPSSEYRTVPSPSVLCDPSQTSLSIVTPPSVSLQVLQDAHAAGIPAVWLQPGAFDDSVLEYARQHFAVAIAGQGGHGDEGWCVLVDGELGLEAAGRTWAPQEL</sequence>
<dbReference type="PANTHER" id="PTHR33303:SF2">
    <property type="entry name" value="COA-BINDING DOMAIN-CONTAINING PROTEIN"/>
    <property type="match status" value="1"/>
</dbReference>
<evidence type="ECO:0000313" key="2">
    <source>
        <dbReference type="EMBL" id="OXV06739.1"/>
    </source>
</evidence>
<organism evidence="2 3">
    <name type="scientific">Elaphomyces granulatus</name>
    <dbReference type="NCBI Taxonomy" id="519963"/>
    <lineage>
        <taxon>Eukaryota</taxon>
        <taxon>Fungi</taxon>
        <taxon>Dikarya</taxon>
        <taxon>Ascomycota</taxon>
        <taxon>Pezizomycotina</taxon>
        <taxon>Eurotiomycetes</taxon>
        <taxon>Eurotiomycetidae</taxon>
        <taxon>Eurotiales</taxon>
        <taxon>Elaphomycetaceae</taxon>
        <taxon>Elaphomyces</taxon>
    </lineage>
</organism>
<dbReference type="InterPro" id="IPR003781">
    <property type="entry name" value="CoA-bd"/>
</dbReference>